<dbReference type="InterPro" id="IPR027417">
    <property type="entry name" value="P-loop_NTPase"/>
</dbReference>
<name>A0A080LSB8_9PROT</name>
<dbReference type="Gene3D" id="3.40.50.300">
    <property type="entry name" value="P-loop containing nucleotide triphosphate hydrolases"/>
    <property type="match status" value="2"/>
</dbReference>
<dbReference type="Proteomes" id="UP000020077">
    <property type="component" value="Unassembled WGS sequence"/>
</dbReference>
<accession>A0A080LSB8</accession>
<feature type="coiled-coil region" evidence="1">
    <location>
        <begin position="488"/>
        <end position="529"/>
    </location>
</feature>
<evidence type="ECO:0000256" key="2">
    <source>
        <dbReference type="SAM" id="MobiDB-lite"/>
    </source>
</evidence>
<gene>
    <name evidence="4" type="ORF">AW09_003646</name>
</gene>
<dbReference type="AlphaFoldDB" id="A0A080LSB8"/>
<evidence type="ECO:0000259" key="3">
    <source>
        <dbReference type="Pfam" id="PF13514"/>
    </source>
</evidence>
<feature type="domain" description="YhaN AAA" evidence="3">
    <location>
        <begin position="1"/>
        <end position="212"/>
    </location>
</feature>
<dbReference type="InterPro" id="IPR038734">
    <property type="entry name" value="YhaN_AAA"/>
</dbReference>
<sequence length="1169" mass="127460">MKIEQIDLKAYGHFSNQQLRLSGPSDFHIICGPNEAGKTTLWRAINGALFGIPNVSPDTFLHESKKIRIGLILSARSGERLAVMRRKGRINTLLKYDPATGNELADSVPDERLRDWLGGLSEGLFLAMFSLDHAALLRGGVALAQGRGDAGESLFEAGAGLSSIRSLRARLDREAETLFKPRASTSVVYRTLADYEEARKQAKDAAVRPTEWTAARTTMELASKAYEAARADQLRLQKEARRLERLAAILPDVAALGLAQQRLAELAGIPPLPPSAAAERIAAVTKRNAAVTAERTASLRLAQRQGELAAIQVNDAVLADAESIEAIHHATTAYREAGVKSATATAAIATAQAAFASVLKQIAGDARPDEALQWIPNPIQAARIRSLITTGATIKARHASDLKALGEKQLAIAQLDAELLSLGTDGADAGLGPYLDSIADHGDPQAQAQQLERDAVAATVKLNAEAGALKMPSADAVAKWTVPLEAEVQRFKTEDEELRRQARSIREAIEKIEDDLAALRGQIEGMQIRGDVPTKEAVSVERAKRNELWLGIRRRFMPTAGESIAADPPPSAERYEHAVSNADDAADGLFADAERATRYAEFRVRKSQMENALGLERGRAEEIAKNQAAIRQRWAELLAGHGMPAVSIAEAGQWIAKRDAFLQKFDAIQLKRQEAQQRSKLAQEICTRITAIFQAMKLPPPGATERLSEILARARAIAKQHADQMTQRALKKSARATAEVASRHAETAESRSREKADDWWTQWREAMLAIRLEPDASAEEATARLEQFAALEEAHAALNLAGREQREARIRISDYETRLAGTWQRVRGAPIAADGRTHELLAGELYRELRSSRSLQETRSTLTKQLADDQAAVDEARQTAADATAIIERLLLQAACITLESLELVEEQSMRRSALASEIRDIETRLVQSAGLPLPEALQQAEAQDPDAIAAALEQNLQQNEEMAAKVQKRHEEYLAARQVFDAMDGSATAADAQQKTAQHAARIAELSADYAASRIASAVLVQVIDTYQKRNQGPLIAQASRRFAAITAGRFSGVVIDYEEERQILKAVRADGERLTMEQLSTGRRDQLFLALRLAAIEGHLDNGEPLPVIIDDILIQFDDAASAATFQVLAELSRRTQVLFLTHHEHLLEVAEVAIGGGAYSAHALSS</sequence>
<feature type="compositionally biased region" description="Basic and acidic residues" evidence="2">
    <location>
        <begin position="741"/>
        <end position="756"/>
    </location>
</feature>
<proteinExistence type="predicted"/>
<evidence type="ECO:0000313" key="5">
    <source>
        <dbReference type="Proteomes" id="UP000020077"/>
    </source>
</evidence>
<dbReference type="EMBL" id="JDVG02000574">
    <property type="protein sequence ID" value="KFB71233.1"/>
    <property type="molecule type" value="Genomic_DNA"/>
</dbReference>
<dbReference type="SUPFAM" id="SSF52540">
    <property type="entry name" value="P-loop containing nucleoside triphosphate hydrolases"/>
    <property type="match status" value="1"/>
</dbReference>
<comment type="caution">
    <text evidence="4">The sequence shown here is derived from an EMBL/GenBank/DDBJ whole genome shotgun (WGS) entry which is preliminary data.</text>
</comment>
<dbReference type="PANTHER" id="PTHR41259:SF1">
    <property type="entry name" value="DOUBLE-STRAND BREAK REPAIR RAD50 ATPASE, PUTATIVE-RELATED"/>
    <property type="match status" value="1"/>
</dbReference>
<evidence type="ECO:0000256" key="1">
    <source>
        <dbReference type="SAM" id="Coils"/>
    </source>
</evidence>
<dbReference type="PANTHER" id="PTHR41259">
    <property type="entry name" value="DOUBLE-STRAND BREAK REPAIR RAD50 ATPASE, PUTATIVE-RELATED"/>
    <property type="match status" value="1"/>
</dbReference>
<evidence type="ECO:0000313" key="4">
    <source>
        <dbReference type="EMBL" id="KFB71233.1"/>
    </source>
</evidence>
<feature type="coiled-coil region" evidence="1">
    <location>
        <begin position="950"/>
        <end position="977"/>
    </location>
</feature>
<protein>
    <recommendedName>
        <fullName evidence="3">YhaN AAA domain-containing protein</fullName>
    </recommendedName>
</protein>
<feature type="region of interest" description="Disordered" evidence="2">
    <location>
        <begin position="733"/>
        <end position="756"/>
    </location>
</feature>
<dbReference type="Pfam" id="PF13514">
    <property type="entry name" value="AAA_27"/>
    <property type="match status" value="1"/>
</dbReference>
<reference evidence="4 5" key="1">
    <citation type="submission" date="2014-02" db="EMBL/GenBank/DDBJ databases">
        <title>Expanding our view of genomic diversity in Candidatus Accumulibacter clades.</title>
        <authorList>
            <person name="Skennerton C.T."/>
            <person name="Barr J.J."/>
            <person name="Slater F.R."/>
            <person name="Bond P.L."/>
            <person name="Tyson G.W."/>
        </authorList>
    </citation>
    <scope>NUCLEOTIDE SEQUENCE [LARGE SCALE GENOMIC DNA]</scope>
    <source>
        <strain evidence="5">BA-91</strain>
    </source>
</reference>
<keyword evidence="1" id="KW-0175">Coiled coil</keyword>
<organism evidence="4 5">
    <name type="scientific">Candidatus Accumulibacter phosphatis</name>
    <dbReference type="NCBI Taxonomy" id="327160"/>
    <lineage>
        <taxon>Bacteria</taxon>
        <taxon>Pseudomonadati</taxon>
        <taxon>Pseudomonadota</taxon>
        <taxon>Betaproteobacteria</taxon>
        <taxon>Candidatus Accumulibacter</taxon>
    </lineage>
</organism>